<proteinExistence type="predicted"/>
<feature type="transmembrane region" description="Helical" evidence="1">
    <location>
        <begin position="131"/>
        <end position="154"/>
    </location>
</feature>
<feature type="transmembrane region" description="Helical" evidence="1">
    <location>
        <begin position="62"/>
        <end position="83"/>
    </location>
</feature>
<evidence type="ECO:0000256" key="1">
    <source>
        <dbReference type="SAM" id="Phobius"/>
    </source>
</evidence>
<feature type="transmembrane region" description="Helical" evidence="1">
    <location>
        <begin position="7"/>
        <end position="32"/>
    </location>
</feature>
<dbReference type="RefSeq" id="WP_372566784.1">
    <property type="nucleotide sequence ID" value="NZ_JBGOSP010000046.1"/>
</dbReference>
<evidence type="ECO:0000313" key="4">
    <source>
        <dbReference type="Proteomes" id="UP001571476"/>
    </source>
</evidence>
<feature type="transmembrane region" description="Helical" evidence="1">
    <location>
        <begin position="90"/>
        <end position="111"/>
    </location>
</feature>
<gene>
    <name evidence="3" type="ORF">ACEG43_43230</name>
</gene>
<keyword evidence="1" id="KW-0812">Transmembrane</keyword>
<keyword evidence="1" id="KW-0472">Membrane</keyword>
<keyword evidence="4" id="KW-1185">Reference proteome</keyword>
<comment type="caution">
    <text evidence="3">The sequence shown here is derived from an EMBL/GenBank/DDBJ whole genome shotgun (WGS) entry which is preliminary data.</text>
</comment>
<keyword evidence="1" id="KW-1133">Transmembrane helix</keyword>
<name>A0ABV4SXD1_9ACTN</name>
<protein>
    <submittedName>
        <fullName evidence="3">Phosphatase PAP2 family protein</fullName>
    </submittedName>
</protein>
<dbReference type="SMART" id="SM00014">
    <property type="entry name" value="acidPPc"/>
    <property type="match status" value="1"/>
</dbReference>
<evidence type="ECO:0000259" key="2">
    <source>
        <dbReference type="SMART" id="SM00014"/>
    </source>
</evidence>
<dbReference type="SUPFAM" id="SSF48317">
    <property type="entry name" value="Acid phosphatase/Vanadium-dependent haloperoxidase"/>
    <property type="match status" value="1"/>
</dbReference>
<feature type="transmembrane region" description="Helical" evidence="1">
    <location>
        <begin position="161"/>
        <end position="181"/>
    </location>
</feature>
<dbReference type="Pfam" id="PF01569">
    <property type="entry name" value="PAP2"/>
    <property type="match status" value="1"/>
</dbReference>
<reference evidence="3 4" key="1">
    <citation type="submission" date="2024-08" db="EMBL/GenBank/DDBJ databases">
        <title>Genome sequence of Streptomyces aureus CACIA-1.46HGO.</title>
        <authorList>
            <person name="Evangelista-Martinez Z."/>
        </authorList>
    </citation>
    <scope>NUCLEOTIDE SEQUENCE [LARGE SCALE GENOMIC DNA]</scope>
    <source>
        <strain evidence="3 4">CACIA-1.46HGO</strain>
    </source>
</reference>
<feature type="domain" description="Phosphatidic acid phosphatase type 2/haloperoxidase" evidence="2">
    <location>
        <begin position="90"/>
        <end position="204"/>
    </location>
</feature>
<dbReference type="InterPro" id="IPR036938">
    <property type="entry name" value="PAP2/HPO_sf"/>
</dbReference>
<dbReference type="CDD" id="cd03392">
    <property type="entry name" value="PAP2_like_2"/>
    <property type="match status" value="1"/>
</dbReference>
<dbReference type="InterPro" id="IPR000326">
    <property type="entry name" value="PAP2/HPO"/>
</dbReference>
<dbReference type="PANTHER" id="PTHR14969:SF13">
    <property type="entry name" value="AT30094P"/>
    <property type="match status" value="1"/>
</dbReference>
<evidence type="ECO:0000313" key="3">
    <source>
        <dbReference type="EMBL" id="MFA3842885.1"/>
    </source>
</evidence>
<dbReference type="Gene3D" id="1.20.144.10">
    <property type="entry name" value="Phosphatidic acid phosphatase type 2/haloperoxidase"/>
    <property type="match status" value="1"/>
</dbReference>
<dbReference type="EMBL" id="JBGOSP010000046">
    <property type="protein sequence ID" value="MFA3842885.1"/>
    <property type="molecule type" value="Genomic_DNA"/>
</dbReference>
<accession>A0ABV4SXD1</accession>
<organism evidence="3 4">
    <name type="scientific">Streptomyces aureus</name>
    <dbReference type="NCBI Taxonomy" id="193461"/>
    <lineage>
        <taxon>Bacteria</taxon>
        <taxon>Bacillati</taxon>
        <taxon>Actinomycetota</taxon>
        <taxon>Actinomycetes</taxon>
        <taxon>Kitasatosporales</taxon>
        <taxon>Streptomycetaceae</taxon>
        <taxon>Streptomyces</taxon>
    </lineage>
</organism>
<dbReference type="Proteomes" id="UP001571476">
    <property type="component" value="Unassembled WGS sequence"/>
</dbReference>
<feature type="transmembrane region" description="Helical" evidence="1">
    <location>
        <begin position="193"/>
        <end position="212"/>
    </location>
</feature>
<sequence length="225" mass="23553">MARRSDVADLAGSVGLAAWVGFGVLTMVVVGLPDRPLFWDERALVWSAGHGPPVVVALARGLTATGTGVIPYVLVALAGIIAGRTARHRLICAALAMGCLAAGQAVRYGLMTLIDRPRPPHADWRTHASGWSFPSGHTTTAALAAGILVVALLVRAPRGQAALVVAVGGWGALVGLTRVYLGVHWLTDVLGGWLLSIGWLGLCLCAAAWWLPDHLVRGEHPRTAH</sequence>
<dbReference type="PANTHER" id="PTHR14969">
    <property type="entry name" value="SPHINGOSINE-1-PHOSPHATE PHOSPHOHYDROLASE"/>
    <property type="match status" value="1"/>
</dbReference>